<dbReference type="Proteomes" id="UP000001876">
    <property type="component" value="Unassembled WGS sequence"/>
</dbReference>
<sequence>MLKVSGEALAGESGFGIDPAVVQTIAREVAEASLSGVQVSVVVGGGNFFRGAQHEGKGLDRASADYMGMLATVMNAINLQAAVESNGVPTRVMTAFAMSEVAEPYIRRRAIRHLEKGRVVIFGAGTGNPFFTTDTGAALRAAEINAQCVLKATKVDGVFDRDPVKCPDAKLYESLTYETVQRLGLGVMDLTAITLCQENDIPVVVFNLAEEGNIARALRGDKVGTCVSSDVEKYARNESPDAAKGSKSKPR</sequence>
<dbReference type="RefSeq" id="XP_003063483.1">
    <property type="nucleotide sequence ID" value="XM_003063437.1"/>
</dbReference>
<dbReference type="NCBIfam" id="TIGR02075">
    <property type="entry name" value="pyrH_bact"/>
    <property type="match status" value="1"/>
</dbReference>
<comment type="catalytic activity">
    <reaction evidence="13">
        <text>UMP + ATP = UDP + ADP</text>
        <dbReference type="Rhea" id="RHEA:24400"/>
        <dbReference type="ChEBI" id="CHEBI:30616"/>
        <dbReference type="ChEBI" id="CHEBI:57865"/>
        <dbReference type="ChEBI" id="CHEBI:58223"/>
        <dbReference type="ChEBI" id="CHEBI:456216"/>
        <dbReference type="EC" id="2.7.4.22"/>
    </reaction>
</comment>
<dbReference type="FunFam" id="3.40.1160.10:FF:000001">
    <property type="entry name" value="Uridylate kinase"/>
    <property type="match status" value="1"/>
</dbReference>
<dbReference type="PIRSF" id="PIRSF005650">
    <property type="entry name" value="Uridylate_kin"/>
    <property type="match status" value="1"/>
</dbReference>
<dbReference type="InterPro" id="IPR011817">
    <property type="entry name" value="Uridylate_kinase"/>
</dbReference>
<dbReference type="HAMAP" id="MF_01220_B">
    <property type="entry name" value="PyrH_B"/>
    <property type="match status" value="1"/>
</dbReference>
<dbReference type="OrthoDB" id="409889at2759"/>
<evidence type="ECO:0000259" key="14">
    <source>
        <dbReference type="Pfam" id="PF00696"/>
    </source>
</evidence>
<dbReference type="Pfam" id="PF00696">
    <property type="entry name" value="AA_kinase"/>
    <property type="match status" value="1"/>
</dbReference>
<evidence type="ECO:0000256" key="10">
    <source>
        <dbReference type="ARBA" id="ARBA00022840"/>
    </source>
</evidence>
<accession>C1N667</accession>
<dbReference type="GO" id="GO:0006225">
    <property type="term" value="P:UDP biosynthetic process"/>
    <property type="evidence" value="ECO:0007669"/>
    <property type="project" value="TreeGrafter"/>
</dbReference>
<keyword evidence="6" id="KW-0963">Cytoplasm</keyword>
<dbReference type="STRING" id="564608.C1N667"/>
<gene>
    <name evidence="15" type="ORF">MICPUCDRAFT_45939</name>
</gene>
<evidence type="ECO:0000256" key="3">
    <source>
        <dbReference type="ARBA" id="ARBA00007614"/>
    </source>
</evidence>
<name>C1N667_MICPC</name>
<keyword evidence="9" id="KW-0418">Kinase</keyword>
<keyword evidence="16" id="KW-1185">Reference proteome</keyword>
<keyword evidence="8" id="KW-0547">Nucleotide-binding</keyword>
<dbReference type="eggNOG" id="ENOG502QVYQ">
    <property type="taxonomic scope" value="Eukaryota"/>
</dbReference>
<dbReference type="OMA" id="LMGDKQF"/>
<dbReference type="InterPro" id="IPR001048">
    <property type="entry name" value="Asp/Glu/Uridylate_kinase"/>
</dbReference>
<evidence type="ECO:0000256" key="6">
    <source>
        <dbReference type="ARBA" id="ARBA00022490"/>
    </source>
</evidence>
<dbReference type="PANTHER" id="PTHR42833:SF4">
    <property type="entry name" value="URIDYLATE KINASE PUMPKIN, CHLOROPLASTIC"/>
    <property type="match status" value="1"/>
</dbReference>
<reference evidence="15 16" key="1">
    <citation type="journal article" date="2009" name="Science">
        <title>Green evolution and dynamic adaptations revealed by genomes of the marine picoeukaryotes Micromonas.</title>
        <authorList>
            <person name="Worden A.Z."/>
            <person name="Lee J.H."/>
            <person name="Mock T."/>
            <person name="Rouze P."/>
            <person name="Simmons M.P."/>
            <person name="Aerts A.L."/>
            <person name="Allen A.E."/>
            <person name="Cuvelier M.L."/>
            <person name="Derelle E."/>
            <person name="Everett M.V."/>
            <person name="Foulon E."/>
            <person name="Grimwood J."/>
            <person name="Gundlach H."/>
            <person name="Henrissat B."/>
            <person name="Napoli C."/>
            <person name="McDonald S.M."/>
            <person name="Parker M.S."/>
            <person name="Rombauts S."/>
            <person name="Salamov A."/>
            <person name="Von Dassow P."/>
            <person name="Badger J.H."/>
            <person name="Coutinho P.M."/>
            <person name="Demir E."/>
            <person name="Dubchak I."/>
            <person name="Gentemann C."/>
            <person name="Eikrem W."/>
            <person name="Gready J.E."/>
            <person name="John U."/>
            <person name="Lanier W."/>
            <person name="Lindquist E.A."/>
            <person name="Lucas S."/>
            <person name="Mayer K.F."/>
            <person name="Moreau H."/>
            <person name="Not F."/>
            <person name="Otillar R."/>
            <person name="Panaud O."/>
            <person name="Pangilinan J."/>
            <person name="Paulsen I."/>
            <person name="Piegu B."/>
            <person name="Poliakov A."/>
            <person name="Robbens S."/>
            <person name="Schmutz J."/>
            <person name="Toulza E."/>
            <person name="Wyss T."/>
            <person name="Zelensky A."/>
            <person name="Zhou K."/>
            <person name="Armbrust E.V."/>
            <person name="Bhattacharya D."/>
            <person name="Goodenough U.W."/>
            <person name="Van de Peer Y."/>
            <person name="Grigoriev I.V."/>
        </authorList>
    </citation>
    <scope>NUCLEOTIDE SEQUENCE [LARGE SCALE GENOMIC DNA]</scope>
    <source>
        <strain evidence="15 16">CCMP1545</strain>
    </source>
</reference>
<dbReference type="GeneID" id="9688922"/>
<protein>
    <recommendedName>
        <fullName evidence="5">Uridylate kinase</fullName>
        <ecNumber evidence="4">2.7.4.22</ecNumber>
    </recommendedName>
    <alternativeName>
        <fullName evidence="12">Uridine monophosphate kinase</fullName>
    </alternativeName>
</protein>
<dbReference type="GO" id="GO:0033862">
    <property type="term" value="F:UMP kinase activity"/>
    <property type="evidence" value="ECO:0007669"/>
    <property type="project" value="UniProtKB-EC"/>
</dbReference>
<dbReference type="GO" id="GO:0044210">
    <property type="term" value="P:'de novo' CTP biosynthetic process"/>
    <property type="evidence" value="ECO:0007669"/>
    <property type="project" value="UniProtKB-UniPathway"/>
</dbReference>
<feature type="domain" description="Aspartate/glutamate/uridylate kinase" evidence="14">
    <location>
        <begin position="2"/>
        <end position="207"/>
    </location>
</feature>
<dbReference type="KEGG" id="mpp:MICPUCDRAFT_45939"/>
<dbReference type="PANTHER" id="PTHR42833">
    <property type="entry name" value="URIDYLATE KINASE"/>
    <property type="match status" value="1"/>
</dbReference>
<comment type="similarity">
    <text evidence="3">Belongs to the UMP kinase family.</text>
</comment>
<dbReference type="SUPFAM" id="SSF53633">
    <property type="entry name" value="Carbamate kinase-like"/>
    <property type="match status" value="1"/>
</dbReference>
<evidence type="ECO:0000256" key="4">
    <source>
        <dbReference type="ARBA" id="ARBA00012899"/>
    </source>
</evidence>
<dbReference type="CDD" id="cd04254">
    <property type="entry name" value="AAK_UMPK-PyrH-Ec"/>
    <property type="match status" value="1"/>
</dbReference>
<evidence type="ECO:0000256" key="2">
    <source>
        <dbReference type="ARBA" id="ARBA00004791"/>
    </source>
</evidence>
<dbReference type="GO" id="GO:0005737">
    <property type="term" value="C:cytoplasm"/>
    <property type="evidence" value="ECO:0007669"/>
    <property type="project" value="UniProtKB-SubCell"/>
</dbReference>
<evidence type="ECO:0000256" key="9">
    <source>
        <dbReference type="ARBA" id="ARBA00022777"/>
    </source>
</evidence>
<evidence type="ECO:0000313" key="16">
    <source>
        <dbReference type="Proteomes" id="UP000001876"/>
    </source>
</evidence>
<dbReference type="Gene3D" id="3.40.1160.10">
    <property type="entry name" value="Acetylglutamate kinase-like"/>
    <property type="match status" value="1"/>
</dbReference>
<dbReference type="InterPro" id="IPR036393">
    <property type="entry name" value="AceGlu_kinase-like_sf"/>
</dbReference>
<comment type="pathway">
    <text evidence="2">Pyrimidine metabolism; CTP biosynthesis via de novo pathway; UDP from UMP (UMPK route): step 1/1.</text>
</comment>
<dbReference type="InterPro" id="IPR015963">
    <property type="entry name" value="Uridylate_kinase_bac"/>
</dbReference>
<evidence type="ECO:0000256" key="1">
    <source>
        <dbReference type="ARBA" id="ARBA00004496"/>
    </source>
</evidence>
<evidence type="ECO:0000256" key="11">
    <source>
        <dbReference type="ARBA" id="ARBA00022975"/>
    </source>
</evidence>
<evidence type="ECO:0000256" key="12">
    <source>
        <dbReference type="ARBA" id="ARBA00032092"/>
    </source>
</evidence>
<evidence type="ECO:0000313" key="15">
    <source>
        <dbReference type="EMBL" id="EEH52619.1"/>
    </source>
</evidence>
<dbReference type="EMBL" id="GG663748">
    <property type="protein sequence ID" value="EEH52619.1"/>
    <property type="molecule type" value="Genomic_DNA"/>
</dbReference>
<dbReference type="AlphaFoldDB" id="C1N667"/>
<evidence type="ECO:0000256" key="13">
    <source>
        <dbReference type="ARBA" id="ARBA00047767"/>
    </source>
</evidence>
<evidence type="ECO:0000256" key="5">
    <source>
        <dbReference type="ARBA" id="ARBA00016403"/>
    </source>
</evidence>
<proteinExistence type="inferred from homology"/>
<comment type="subcellular location">
    <subcellularLocation>
        <location evidence="1">Cytoplasm</location>
    </subcellularLocation>
</comment>
<dbReference type="EC" id="2.7.4.22" evidence="4"/>
<keyword evidence="10" id="KW-0067">ATP-binding</keyword>
<keyword evidence="11" id="KW-0665">Pyrimidine biosynthesis</keyword>
<evidence type="ECO:0000256" key="7">
    <source>
        <dbReference type="ARBA" id="ARBA00022679"/>
    </source>
</evidence>
<evidence type="ECO:0000256" key="8">
    <source>
        <dbReference type="ARBA" id="ARBA00022741"/>
    </source>
</evidence>
<dbReference type="GO" id="GO:0005524">
    <property type="term" value="F:ATP binding"/>
    <property type="evidence" value="ECO:0007669"/>
    <property type="project" value="UniProtKB-KW"/>
</dbReference>
<keyword evidence="7" id="KW-0808">Transferase</keyword>
<dbReference type="UniPathway" id="UPA00159">
    <property type="reaction ID" value="UER00275"/>
</dbReference>
<organism evidence="16">
    <name type="scientific">Micromonas pusilla (strain CCMP1545)</name>
    <name type="common">Picoplanktonic green alga</name>
    <dbReference type="NCBI Taxonomy" id="564608"/>
    <lineage>
        <taxon>Eukaryota</taxon>
        <taxon>Viridiplantae</taxon>
        <taxon>Chlorophyta</taxon>
        <taxon>Mamiellophyceae</taxon>
        <taxon>Mamiellales</taxon>
        <taxon>Mamiellaceae</taxon>
        <taxon>Micromonas</taxon>
    </lineage>
</organism>